<protein>
    <submittedName>
        <fullName evidence="2">Uncharacterized protein</fullName>
    </submittedName>
</protein>
<evidence type="ECO:0000313" key="3">
    <source>
        <dbReference type="Proteomes" id="UP000703269"/>
    </source>
</evidence>
<evidence type="ECO:0000313" key="2">
    <source>
        <dbReference type="EMBL" id="GJE95329.1"/>
    </source>
</evidence>
<proteinExistence type="predicted"/>
<keyword evidence="3" id="KW-1185">Reference proteome</keyword>
<organism evidence="2 3">
    <name type="scientific">Phanerochaete sordida</name>
    <dbReference type="NCBI Taxonomy" id="48140"/>
    <lineage>
        <taxon>Eukaryota</taxon>
        <taxon>Fungi</taxon>
        <taxon>Dikarya</taxon>
        <taxon>Basidiomycota</taxon>
        <taxon>Agaricomycotina</taxon>
        <taxon>Agaricomycetes</taxon>
        <taxon>Polyporales</taxon>
        <taxon>Phanerochaetaceae</taxon>
        <taxon>Phanerochaete</taxon>
    </lineage>
</organism>
<evidence type="ECO:0000256" key="1">
    <source>
        <dbReference type="SAM" id="MobiDB-lite"/>
    </source>
</evidence>
<comment type="caution">
    <text evidence="2">The sequence shown here is derived from an EMBL/GenBank/DDBJ whole genome shotgun (WGS) entry which is preliminary data.</text>
</comment>
<feature type="compositionally biased region" description="Low complexity" evidence="1">
    <location>
        <begin position="141"/>
        <end position="155"/>
    </location>
</feature>
<sequence>MRFFRQPSGTYACPSFEDCFSLPEALRTDSDCRSSLHGVTRRRCAPGLGMANSPAYISNVCDSEPHAHAWASPRLTPMFRTWLRVSKSTCRAELGRPSTPFGLLVLRTALALHVSPPSACALLQLVPWTRPTAASTILHDLPSSSGSQLGTSISPLHGLDSSSPRAAEDLGPEIPVALSGRDISLACTRVPRCDPAWTEGGHSICVAPQGK</sequence>
<dbReference type="AlphaFoldDB" id="A0A9P3GKU7"/>
<reference evidence="2 3" key="1">
    <citation type="submission" date="2021-08" db="EMBL/GenBank/DDBJ databases">
        <title>Draft Genome Sequence of Phanerochaete sordida strain YK-624.</title>
        <authorList>
            <person name="Mori T."/>
            <person name="Dohra H."/>
            <person name="Suzuki T."/>
            <person name="Kawagishi H."/>
            <person name="Hirai H."/>
        </authorList>
    </citation>
    <scope>NUCLEOTIDE SEQUENCE [LARGE SCALE GENOMIC DNA]</scope>
    <source>
        <strain evidence="2 3">YK-624</strain>
    </source>
</reference>
<feature type="region of interest" description="Disordered" evidence="1">
    <location>
        <begin position="139"/>
        <end position="166"/>
    </location>
</feature>
<name>A0A9P3GKU7_9APHY</name>
<dbReference type="EMBL" id="BPQB01000048">
    <property type="protein sequence ID" value="GJE95329.1"/>
    <property type="molecule type" value="Genomic_DNA"/>
</dbReference>
<dbReference type="Proteomes" id="UP000703269">
    <property type="component" value="Unassembled WGS sequence"/>
</dbReference>
<accession>A0A9P3GKU7</accession>
<gene>
    <name evidence="2" type="ORF">PsYK624_115130</name>
</gene>